<reference evidence="3 5" key="1">
    <citation type="submission" date="2015-07" db="EMBL/GenBank/DDBJ databases">
        <title>Draft Genome Sequence of Streptomyces antibioticus, IMRU 3720 reveals insights in the evolution of actinomycin biosynthetic gene clusters in Streptomyces.</title>
        <authorList>
            <person name="Crnovcic I."/>
            <person name="Ruckert C."/>
            <person name="Kalinowksi J."/>
            <person name="Keller U."/>
        </authorList>
    </citation>
    <scope>NUCLEOTIDE SEQUENCE [LARGE SCALE GENOMIC DNA]</scope>
    <source>
        <strain evidence="3 5">DSM 41481</strain>
    </source>
</reference>
<keyword evidence="2" id="KW-1133">Transmembrane helix</keyword>
<evidence type="ECO:0000313" key="3">
    <source>
        <dbReference type="EMBL" id="OOQ54330.1"/>
    </source>
</evidence>
<dbReference type="EMBL" id="CP050692">
    <property type="protein sequence ID" value="QIT48758.1"/>
    <property type="molecule type" value="Genomic_DNA"/>
</dbReference>
<evidence type="ECO:0000313" key="4">
    <source>
        <dbReference type="EMBL" id="QIT48758.1"/>
    </source>
</evidence>
<organism evidence="4 6">
    <name type="scientific">Streptomyces antibioticus</name>
    <dbReference type="NCBI Taxonomy" id="1890"/>
    <lineage>
        <taxon>Bacteria</taxon>
        <taxon>Bacillati</taxon>
        <taxon>Actinomycetota</taxon>
        <taxon>Actinomycetes</taxon>
        <taxon>Kitasatosporales</taxon>
        <taxon>Streptomycetaceae</taxon>
        <taxon>Streptomyces</taxon>
    </lineage>
</organism>
<dbReference type="Gene3D" id="1.10.287.910">
    <property type="entry name" value="bacterial mercury transporter, merf"/>
    <property type="match status" value="1"/>
</dbReference>
<accession>A0AAE7CQI7</accession>
<evidence type="ECO:0008006" key="7">
    <source>
        <dbReference type="Google" id="ProtNLM"/>
    </source>
</evidence>
<evidence type="ECO:0000256" key="2">
    <source>
        <dbReference type="SAM" id="Phobius"/>
    </source>
</evidence>
<dbReference type="Proteomes" id="UP000190306">
    <property type="component" value="Chromosome"/>
</dbReference>
<keyword evidence="2" id="KW-0472">Membrane</keyword>
<feature type="transmembrane region" description="Helical" evidence="2">
    <location>
        <begin position="32"/>
        <end position="56"/>
    </location>
</feature>
<dbReference type="EMBL" id="LHQL01000005">
    <property type="protein sequence ID" value="OOQ54330.1"/>
    <property type="molecule type" value="Genomic_DNA"/>
</dbReference>
<dbReference type="Proteomes" id="UP000502504">
    <property type="component" value="Chromosome"/>
</dbReference>
<feature type="region of interest" description="Disordered" evidence="1">
    <location>
        <begin position="67"/>
        <end position="92"/>
    </location>
</feature>
<keyword evidence="5" id="KW-1185">Reference proteome</keyword>
<keyword evidence="2" id="KW-0812">Transmembrane</keyword>
<dbReference type="AlphaFoldDB" id="A0AAE7CQI7"/>
<evidence type="ECO:0000313" key="6">
    <source>
        <dbReference type="Proteomes" id="UP000502504"/>
    </source>
</evidence>
<name>A0AAE7CQI7_STRAT</name>
<gene>
    <name evidence="3" type="ORF">AFM16_05465</name>
    <name evidence="4" type="ORF">HCX60_05585</name>
</gene>
<reference evidence="4 6" key="2">
    <citation type="submission" date="2020-03" db="EMBL/GenBank/DDBJ databases">
        <title>Is there a link between lipid content and antibiotic production in Streptomyces?</title>
        <authorList>
            <person name="David M."/>
            <person name="Lejeune C."/>
            <person name="Abreu S."/>
            <person name="Thibessard A."/>
            <person name="Leblond P."/>
            <person name="Chaminade P."/>
            <person name="Virolle M.-J."/>
        </authorList>
    </citation>
    <scope>NUCLEOTIDE SEQUENCE [LARGE SCALE GENOMIC DNA]</scope>
    <source>
        <strain evidence="4 6">DSM 41481</strain>
    </source>
</reference>
<proteinExistence type="predicted"/>
<evidence type="ECO:0000313" key="5">
    <source>
        <dbReference type="Proteomes" id="UP000190306"/>
    </source>
</evidence>
<evidence type="ECO:0000256" key="1">
    <source>
        <dbReference type="SAM" id="MobiDB-lite"/>
    </source>
</evidence>
<protein>
    <recommendedName>
        <fullName evidence="7">Mercury transporter</fullName>
    </recommendedName>
</protein>
<sequence length="92" mass="9330">MLGAGALAVLACAACCIGPILTFLGALGAASAIGAFWVPALAVITVFALAGTAWVLHRRRRTAACRTEQSAPVDLGFPTPAPGRATESRLPQ</sequence>